<reference evidence="3 4" key="1">
    <citation type="journal article" date="2004" name="Science">
        <title>The Ashbya gossypii genome as a tool for mapping the ancient Saccharomyces cerevisiae genome.</title>
        <authorList>
            <person name="Dietrich F.S."/>
            <person name="Voegeli S."/>
            <person name="Brachat S."/>
            <person name="Lerch A."/>
            <person name="Gates K."/>
            <person name="Steiner S."/>
            <person name="Mohr C."/>
            <person name="Pohlmann R."/>
            <person name="Luedi P."/>
            <person name="Choi S."/>
            <person name="Wing R.A."/>
            <person name="Flavier A."/>
            <person name="Gaffney T.D."/>
            <person name="Philippsen P."/>
        </authorList>
    </citation>
    <scope>NUCLEOTIDE SEQUENCE [LARGE SCALE GENOMIC DNA]</scope>
    <source>
        <strain evidence="4">ATCC 10895 / CBS 109.51 / FGSC 9923 / NRRL Y-1056</strain>
    </source>
</reference>
<accession>Q757V6</accession>
<dbReference type="InParanoid" id="Q757V6"/>
<sequence>MDTNGAGHIVSALEIIYSPKSSNQQRLEAQKFLDQVKEHGESPFWGYEIALNNGQNSILKHFGLGLLVHALQRHWKDYDPEKRVALRKWVQELNYHVTPEDPRYIKEKLAYLWVEVAKRVWGEALKGDEVSEHALMESWVDMDRNLAELWHMSEASRELTLIIFRTLFEDTFLLEDLTVLKRISVVQPLCIMILCPLDLFSEHYKHTDKWQLFKSHPEGWFGIWVSDLLRSLETSNTQYTLRLLETLKTCLNWPISDVVVRYDILGALLKCLLSDIPRAQAISLDSIHILLTRPYNSHTHFDHIISKVFNSMSLLDKVYENLQFNPQHGVDESKYPIVKKFADMITCLHKSILRFSADDKNVELYLRLVLKTTYNPSLIVSGISLDLWCTCIRNDEFLPILEKYVLSDLLEFSANALVHYEQIDGHISKHYADVDFQSISDYNAFCSTYRKRIRDVIRLISCIQVDYVYDWLCARLNNYFGSAYGQEILSSTFLNHKAEPYWSSLSQLMIVECFINGCIRWKIWYTNEEDYNKKLEMILVKVETLSNQLISLNIRDPLLLKKQIQNFALFLTILKDNVLFTLLEKIITSATMDYPDINIEDKTEKSDAVRELRYACGIELNRMALLMPDSLKDIYSDLENVVAGIMPKLTSHETISFKSFLLSIALTSSMDDKDSRFSAIVDPELAAWSDKSTVVGLTDLPWFLERLGIVKITEYFQKRGIDENSNLLAVQIDEEGKQLKVDLAKHWQTLFPVRATRMFIHYSMQTVKANEDFLKLQELWKPRIVPIMPYILRLLYQLQSYHDPENWKELPIVVQSFINCSTIERFWEAGATNKSKDEFIDEHMKALQTVRDFADSVGHIVRYTREYVLLILSGISSLGSIFYEIEDIPNLLMDSIAIYKPNSDDISPGVSTHGWKHIINVAIRPILKGCPEQCAPAFMSRFLPKLFDTMAVILCKKWSAYMNNTNMSPSPVDDDEMTEEILEENLLRQLTTVVVRLLIDCVGQVGTSSQVTKLKLSPHQIKMRRVIFGDINVMASYLKLLNCLISFRDSKCSFNAILIMKGSLTETLIKHEDVDNFYITEILPNFLMNVLTQNAFKDSFHEAMYVFTVAFLTLCKERESCRTYFYDLSRGYDINSLYENLRRVDNYKDQKVLMVDFIEWIKAVKGDPEDVNEDDNKKRERREAVLARANERLIKKNKDQGDMLDDPNTEDGAFGRLFDDH</sequence>
<dbReference type="EMBL" id="AE016818">
    <property type="protein sequence ID" value="AAS52591.1"/>
    <property type="molecule type" value="Genomic_DNA"/>
</dbReference>
<dbReference type="InterPro" id="IPR016024">
    <property type="entry name" value="ARM-type_fold"/>
</dbReference>
<evidence type="ECO:0000256" key="1">
    <source>
        <dbReference type="SAM" id="MobiDB-lite"/>
    </source>
</evidence>
<dbReference type="GO" id="GO:0005737">
    <property type="term" value="C:cytoplasm"/>
    <property type="evidence" value="ECO:0000318"/>
    <property type="project" value="GO_Central"/>
</dbReference>
<dbReference type="FunCoup" id="Q757V6">
    <property type="interactions" value="853"/>
</dbReference>
<dbReference type="STRING" id="284811.Q757V6"/>
<dbReference type="HOGENOM" id="CLU_003712_0_0_1"/>
<dbReference type="GO" id="GO:0005049">
    <property type="term" value="F:nuclear export signal receptor activity"/>
    <property type="evidence" value="ECO:0000318"/>
    <property type="project" value="GO_Central"/>
</dbReference>
<dbReference type="eggNOG" id="KOG2020">
    <property type="taxonomic scope" value="Eukaryota"/>
</dbReference>
<dbReference type="PANTHER" id="PTHR11223:SF3">
    <property type="entry name" value="EXPORTIN-5"/>
    <property type="match status" value="1"/>
</dbReference>
<evidence type="ECO:0000313" key="4">
    <source>
        <dbReference type="Proteomes" id="UP000000591"/>
    </source>
</evidence>
<feature type="region of interest" description="Disordered" evidence="1">
    <location>
        <begin position="1191"/>
        <end position="1221"/>
    </location>
</feature>
<dbReference type="InterPro" id="IPR011989">
    <property type="entry name" value="ARM-like"/>
</dbReference>
<dbReference type="GO" id="GO:0006611">
    <property type="term" value="P:protein export from nucleus"/>
    <property type="evidence" value="ECO:0007669"/>
    <property type="project" value="InterPro"/>
</dbReference>
<evidence type="ECO:0000313" key="3">
    <source>
        <dbReference type="EMBL" id="AAS52591.1"/>
    </source>
</evidence>
<reference evidence="4" key="2">
    <citation type="journal article" date="2013" name="G3 (Bethesda)">
        <title>Genomes of Ashbya fungi isolated from insects reveal four mating-type loci, numerous translocations, lack of transposons, and distinct gene duplications.</title>
        <authorList>
            <person name="Dietrich F.S."/>
            <person name="Voegeli S."/>
            <person name="Kuo S."/>
            <person name="Philippsen P."/>
        </authorList>
    </citation>
    <scope>GENOME REANNOTATION</scope>
    <source>
        <strain evidence="4">ATCC 10895 / CBS 109.51 / FGSC 9923 / NRRL Y-1056</strain>
    </source>
</reference>
<dbReference type="RefSeq" id="NP_984767.1">
    <property type="nucleotide sequence ID" value="NM_210121.1"/>
</dbReference>
<feature type="domain" description="Exportin-5 C-terminal" evidence="2">
    <location>
        <begin position="332"/>
        <end position="1180"/>
    </location>
</feature>
<dbReference type="KEGG" id="ago:AGOS_AEL094C"/>
<proteinExistence type="predicted"/>
<dbReference type="GO" id="GO:0003723">
    <property type="term" value="F:RNA binding"/>
    <property type="evidence" value="ECO:0000318"/>
    <property type="project" value="GO_Central"/>
</dbReference>
<protein>
    <submittedName>
        <fullName evidence="3">AEL094Cp</fullName>
    </submittedName>
</protein>
<feature type="compositionally biased region" description="Basic and acidic residues" evidence="1">
    <location>
        <begin position="1191"/>
        <end position="1201"/>
    </location>
</feature>
<dbReference type="GO" id="GO:0005634">
    <property type="term" value="C:nucleus"/>
    <property type="evidence" value="ECO:0000318"/>
    <property type="project" value="GO_Central"/>
</dbReference>
<dbReference type="OMA" id="IAKRSWG"/>
<dbReference type="Pfam" id="PF19273">
    <property type="entry name" value="Exportin-5"/>
    <property type="match status" value="1"/>
</dbReference>
<dbReference type="GeneID" id="4620957"/>
<name>Q757V6_EREGS</name>
<dbReference type="Gene3D" id="1.25.10.10">
    <property type="entry name" value="Leucine-rich Repeat Variant"/>
    <property type="match status" value="1"/>
</dbReference>
<gene>
    <name evidence="3" type="ORF">AGOS_AEL094C</name>
</gene>
<dbReference type="SUPFAM" id="SSF48371">
    <property type="entry name" value="ARM repeat"/>
    <property type="match status" value="1"/>
</dbReference>
<organism evidence="3 4">
    <name type="scientific">Eremothecium gossypii (strain ATCC 10895 / CBS 109.51 / FGSC 9923 / NRRL Y-1056)</name>
    <name type="common">Yeast</name>
    <name type="synonym">Ashbya gossypii</name>
    <dbReference type="NCBI Taxonomy" id="284811"/>
    <lineage>
        <taxon>Eukaryota</taxon>
        <taxon>Fungi</taxon>
        <taxon>Dikarya</taxon>
        <taxon>Ascomycota</taxon>
        <taxon>Saccharomycotina</taxon>
        <taxon>Saccharomycetes</taxon>
        <taxon>Saccharomycetales</taxon>
        <taxon>Saccharomycetaceae</taxon>
        <taxon>Eremothecium</taxon>
    </lineage>
</organism>
<dbReference type="InterPro" id="IPR045478">
    <property type="entry name" value="Exportin-5_C"/>
</dbReference>
<dbReference type="Proteomes" id="UP000000591">
    <property type="component" value="Chromosome V"/>
</dbReference>
<dbReference type="InterPro" id="IPR045065">
    <property type="entry name" value="XPO1/5"/>
</dbReference>
<evidence type="ECO:0000259" key="2">
    <source>
        <dbReference type="Pfam" id="PF19273"/>
    </source>
</evidence>
<dbReference type="FunFam" id="1.25.10.10:FF:000559">
    <property type="entry name" value="Msn5p"/>
    <property type="match status" value="1"/>
</dbReference>
<dbReference type="AlphaFoldDB" id="Q757V6"/>
<dbReference type="GO" id="GO:0006405">
    <property type="term" value="P:RNA export from nucleus"/>
    <property type="evidence" value="ECO:0000318"/>
    <property type="project" value="GO_Central"/>
</dbReference>
<keyword evidence="4" id="KW-1185">Reference proteome</keyword>
<dbReference type="OrthoDB" id="2215036at2759"/>
<dbReference type="PANTHER" id="PTHR11223">
    <property type="entry name" value="EXPORTIN 1/5"/>
    <property type="match status" value="1"/>
</dbReference>